<protein>
    <submittedName>
        <fullName evidence="4">Alpha/beta fold hydrolase</fullName>
    </submittedName>
</protein>
<gene>
    <name evidence="5" type="ORF">HU737_022655</name>
    <name evidence="4" type="ORF">HU737_02475</name>
</gene>
<evidence type="ECO:0000256" key="1">
    <source>
        <dbReference type="SAM" id="Phobius"/>
    </source>
</evidence>
<evidence type="ECO:0000259" key="2">
    <source>
        <dbReference type="Pfam" id="PF12697"/>
    </source>
</evidence>
<reference evidence="4" key="1">
    <citation type="journal article" date="2020" name="Microorganisms">
        <title>Reliable Identification of Environmental Pseudomonas Isolates Using the rpoD Gene.</title>
        <authorList>
            <consortium name="The Broad Institute Genome Sequencing Platform"/>
            <person name="Girard L."/>
            <person name="Lood C."/>
            <person name="Rokni-Zadeh H."/>
            <person name="van Noort V."/>
            <person name="Lavigne R."/>
            <person name="De Mot R."/>
        </authorList>
    </citation>
    <scope>NUCLEOTIDE SEQUENCE</scope>
    <source>
        <strain evidence="4">SWRI10</strain>
    </source>
</reference>
<dbReference type="AlphaFoldDB" id="A0A923FV92"/>
<dbReference type="InterPro" id="IPR000073">
    <property type="entry name" value="AB_hydrolase_1"/>
</dbReference>
<feature type="domain" description="ORC1/DEAH AAA+ ATPase" evidence="3">
    <location>
        <begin position="274"/>
        <end position="369"/>
    </location>
</feature>
<dbReference type="GO" id="GO:0016887">
    <property type="term" value="F:ATP hydrolysis activity"/>
    <property type="evidence" value="ECO:0007669"/>
    <property type="project" value="InterPro"/>
</dbReference>
<reference evidence="5" key="3">
    <citation type="submission" date="2021-06" db="EMBL/GenBank/DDBJ databases">
        <title>Updating the genus Pseudomonas: Description of 43 new species and partition of the Pseudomonas putida group.</title>
        <authorList>
            <person name="Girard L."/>
            <person name="Lood C."/>
            <person name="Vandamme P."/>
            <person name="Rokni-Zadeh H."/>
            <person name="Van Noort V."/>
            <person name="Hofte M."/>
            <person name="Lavigne R."/>
            <person name="De Mot R."/>
        </authorList>
    </citation>
    <scope>NUCLEOTIDE SEQUENCE</scope>
    <source>
        <strain evidence="5">SWRI10</strain>
    </source>
</reference>
<dbReference type="SUPFAM" id="SSF52540">
    <property type="entry name" value="P-loop containing nucleoside triphosphate hydrolases"/>
    <property type="match status" value="1"/>
</dbReference>
<evidence type="ECO:0000313" key="5">
    <source>
        <dbReference type="EMBL" id="MBV4538763.1"/>
    </source>
</evidence>
<keyword evidence="4" id="KW-0378">Hydrolase</keyword>
<dbReference type="EMBL" id="JABWRE010000001">
    <property type="protein sequence ID" value="MBC3439530.1"/>
    <property type="molecule type" value="Genomic_DNA"/>
</dbReference>
<keyword evidence="1" id="KW-1133">Transmembrane helix</keyword>
<accession>A0A923FV92</accession>
<dbReference type="InterPro" id="IPR049945">
    <property type="entry name" value="AAA_22"/>
</dbReference>
<keyword evidence="1" id="KW-0472">Membrane</keyword>
<dbReference type="Gene3D" id="3.40.50.300">
    <property type="entry name" value="P-loop containing nucleotide triphosphate hydrolases"/>
    <property type="match status" value="1"/>
</dbReference>
<dbReference type="Gene3D" id="3.40.50.1820">
    <property type="entry name" value="alpha/beta hydrolase"/>
    <property type="match status" value="1"/>
</dbReference>
<reference evidence="4" key="2">
    <citation type="submission" date="2020-07" db="EMBL/GenBank/DDBJ databases">
        <authorList>
            <person name="Lood C."/>
            <person name="Girard L."/>
        </authorList>
    </citation>
    <scope>NUCLEOTIDE SEQUENCE</scope>
    <source>
        <strain evidence="4">SWRI10</strain>
    </source>
</reference>
<sequence length="502" mass="55722">MQTTRSTRGNDVIIFIHGLSGSSGTWDQMLKVLIGYRDLDHIGYDCYQYPTQLWRGPFGKKMSSIQEISEGLKTFIASKHKGKNILIVAHSLGGVIARHYILESMKFKRDHYVTGLLLYASPLAGAGLANLASRFSWRHPHLKQLSVKADLLTSMNGEWVALDVASSIKVRSVIAGSDSVVSRESSSPYVGDQTTDTLIEYGHINITKPDNAEDLRFKILRDFISQWTPDSSLSGFNPNNFSASDILFDAYSTRVEKFYVPRAEDQVIAAAANASNIWLSGPPGVGKTAALKRLITKEKWKFHHLILDSFRDVTAADLMREICNALNESAGVDKVLPRGLTDSDLVKAFKKAIASLANNQALALLVEEIPLASGAEYNKFIDYCYRMTLECESIHDNCRVIWLFSSIKDPTKDLKECTAKLYEKIQFIGFGAWRDTDITTLISMINTNLSTGFSPEDVGLIVSSCNGSPRFVKMLFRSTRNEIGGSAPLRELLGNVKRDVVT</sequence>
<dbReference type="Pfam" id="PF12697">
    <property type="entry name" value="Abhydrolase_6"/>
    <property type="match status" value="1"/>
</dbReference>
<evidence type="ECO:0000313" key="4">
    <source>
        <dbReference type="EMBL" id="MBC3439530.1"/>
    </source>
</evidence>
<name>A0A923FV92_9PSED</name>
<dbReference type="InterPro" id="IPR027417">
    <property type="entry name" value="P-loop_NTPase"/>
</dbReference>
<evidence type="ECO:0000259" key="3">
    <source>
        <dbReference type="Pfam" id="PF13401"/>
    </source>
</evidence>
<feature type="transmembrane region" description="Helical" evidence="1">
    <location>
        <begin position="113"/>
        <end position="133"/>
    </location>
</feature>
<dbReference type="Pfam" id="PF13401">
    <property type="entry name" value="AAA_22"/>
    <property type="match status" value="1"/>
</dbReference>
<dbReference type="Proteomes" id="UP000599879">
    <property type="component" value="Unassembled WGS sequence"/>
</dbReference>
<comment type="caution">
    <text evidence="4">The sequence shown here is derived from an EMBL/GenBank/DDBJ whole genome shotgun (WGS) entry which is preliminary data.</text>
</comment>
<keyword evidence="1" id="KW-0812">Transmembrane</keyword>
<proteinExistence type="predicted"/>
<dbReference type="InterPro" id="IPR029058">
    <property type="entry name" value="AB_hydrolase_fold"/>
</dbReference>
<dbReference type="EMBL" id="JABWRE020000001">
    <property type="protein sequence ID" value="MBV4538763.1"/>
    <property type="molecule type" value="Genomic_DNA"/>
</dbReference>
<organism evidence="4">
    <name type="scientific">Pseudomonas urmiensis</name>
    <dbReference type="NCBI Taxonomy" id="2745493"/>
    <lineage>
        <taxon>Bacteria</taxon>
        <taxon>Pseudomonadati</taxon>
        <taxon>Pseudomonadota</taxon>
        <taxon>Gammaproteobacteria</taxon>
        <taxon>Pseudomonadales</taxon>
        <taxon>Pseudomonadaceae</taxon>
        <taxon>Pseudomonas</taxon>
    </lineage>
</organism>
<dbReference type="SUPFAM" id="SSF53474">
    <property type="entry name" value="alpha/beta-Hydrolases"/>
    <property type="match status" value="1"/>
</dbReference>
<feature type="domain" description="AB hydrolase-1" evidence="2">
    <location>
        <begin position="13"/>
        <end position="145"/>
    </location>
</feature>